<proteinExistence type="predicted"/>
<name>A0A1D7VF52_9ACTN</name>
<evidence type="ECO:0000313" key="3">
    <source>
        <dbReference type="Proteomes" id="UP000094094"/>
    </source>
</evidence>
<sequence length="63" mass="7015">MDEGLRWRRSSYCEGPDRACLEAAFEPDRARVHLRDSRQSGGTARLTFPAAAWSLFIAATTAD</sequence>
<protein>
    <recommendedName>
        <fullName evidence="1">DUF397 domain-containing protein</fullName>
    </recommendedName>
</protein>
<keyword evidence="3" id="KW-1185">Reference proteome</keyword>
<dbReference type="RefSeq" id="WP_069567218.1">
    <property type="nucleotide sequence ID" value="NZ_CP017157.1"/>
</dbReference>
<feature type="domain" description="DUF397" evidence="1">
    <location>
        <begin position="5"/>
        <end position="59"/>
    </location>
</feature>
<dbReference type="KEGG" id="slc:SL103_03215"/>
<dbReference type="AlphaFoldDB" id="A0A1D7VF52"/>
<gene>
    <name evidence="2" type="ORF">SL103_03215</name>
</gene>
<reference evidence="2 3" key="1">
    <citation type="submission" date="2016-09" db="EMBL/GenBank/DDBJ databases">
        <title>Complete genome sequencing of Streptomyces lydicus 103 and metabolic pathways analysis of antibiotic biosynthesis.</title>
        <authorList>
            <person name="Jia N."/>
            <person name="Ding M.-Z."/>
            <person name="Gao F."/>
            <person name="Yuan Y.-J."/>
        </authorList>
    </citation>
    <scope>NUCLEOTIDE SEQUENCE [LARGE SCALE GENOMIC DNA]</scope>
    <source>
        <strain evidence="2 3">103</strain>
    </source>
</reference>
<dbReference type="InterPro" id="IPR007278">
    <property type="entry name" value="DUF397"/>
</dbReference>
<accession>A0A1D7VF52</accession>
<organism evidence="2 3">
    <name type="scientific">Streptomyces lydicus</name>
    <dbReference type="NCBI Taxonomy" id="47763"/>
    <lineage>
        <taxon>Bacteria</taxon>
        <taxon>Bacillati</taxon>
        <taxon>Actinomycetota</taxon>
        <taxon>Actinomycetes</taxon>
        <taxon>Kitasatosporales</taxon>
        <taxon>Streptomycetaceae</taxon>
        <taxon>Streptomyces</taxon>
    </lineage>
</organism>
<dbReference type="Pfam" id="PF04149">
    <property type="entry name" value="DUF397"/>
    <property type="match status" value="1"/>
</dbReference>
<evidence type="ECO:0000313" key="2">
    <source>
        <dbReference type="EMBL" id="AOP45383.1"/>
    </source>
</evidence>
<evidence type="ECO:0000259" key="1">
    <source>
        <dbReference type="Pfam" id="PF04149"/>
    </source>
</evidence>
<dbReference type="Proteomes" id="UP000094094">
    <property type="component" value="Chromosome"/>
</dbReference>
<dbReference type="OrthoDB" id="5193099at2"/>
<dbReference type="EMBL" id="CP017157">
    <property type="protein sequence ID" value="AOP45383.1"/>
    <property type="molecule type" value="Genomic_DNA"/>
</dbReference>